<evidence type="ECO:0000313" key="2">
    <source>
        <dbReference type="Proteomes" id="UP000198379"/>
    </source>
</evidence>
<proteinExistence type="predicted"/>
<dbReference type="AlphaFoldDB" id="A0A238VNE6"/>
<gene>
    <name evidence="1" type="ORF">SAMN06265376_10179</name>
</gene>
<sequence>MSNNNTTYNNLQEYLEFRCSNSETVSEELLKQIKQDYRKIYLSQYHKQYRKQYIQISFRIDKKQYQEFEQQAQQHNIPVTTYIKRIATQDRNISNTTNIASIVVIILEVIDLLEEAIYEDTIIDKRQLLSLIQQCQTLLDDSKSPVS</sequence>
<accession>A0A238VNE6</accession>
<dbReference type="EMBL" id="FZNY01000001">
    <property type="protein sequence ID" value="SNR35701.1"/>
    <property type="molecule type" value="Genomic_DNA"/>
</dbReference>
<protein>
    <submittedName>
        <fullName evidence="1">Uncharacterized protein</fullName>
    </submittedName>
</protein>
<evidence type="ECO:0000313" key="1">
    <source>
        <dbReference type="EMBL" id="SNR35701.1"/>
    </source>
</evidence>
<dbReference type="Proteomes" id="UP000198379">
    <property type="component" value="Unassembled WGS sequence"/>
</dbReference>
<organism evidence="1 2">
    <name type="scientific">Dokdonia pacifica</name>
    <dbReference type="NCBI Taxonomy" id="1627892"/>
    <lineage>
        <taxon>Bacteria</taxon>
        <taxon>Pseudomonadati</taxon>
        <taxon>Bacteroidota</taxon>
        <taxon>Flavobacteriia</taxon>
        <taxon>Flavobacteriales</taxon>
        <taxon>Flavobacteriaceae</taxon>
        <taxon>Dokdonia</taxon>
    </lineage>
</organism>
<keyword evidence="2" id="KW-1185">Reference proteome</keyword>
<reference evidence="1 2" key="1">
    <citation type="submission" date="2017-06" db="EMBL/GenBank/DDBJ databases">
        <authorList>
            <person name="Kim H.J."/>
            <person name="Triplett B.A."/>
        </authorList>
    </citation>
    <scope>NUCLEOTIDE SEQUENCE [LARGE SCALE GENOMIC DNA]</scope>
    <source>
        <strain evidence="1 2">DSM 25597</strain>
    </source>
</reference>
<name>A0A238VNE6_9FLAO</name>